<gene>
    <name evidence="5" type="primary">DGAT2_2</name>
    <name evidence="5" type="ORF">GOODEAATRI_031467</name>
</gene>
<dbReference type="EMBL" id="JAHRIO010065342">
    <property type="protein sequence ID" value="MEQ2180034.1"/>
    <property type="molecule type" value="Genomic_DNA"/>
</dbReference>
<evidence type="ECO:0000256" key="4">
    <source>
        <dbReference type="SAM" id="Phobius"/>
    </source>
</evidence>
<keyword evidence="4" id="KW-0812">Transmembrane</keyword>
<keyword evidence="4" id="KW-1133">Transmembrane helix</keyword>
<protein>
    <submittedName>
        <fullName evidence="5">Diacylglycerol O-acyltransferase 2</fullName>
    </submittedName>
</protein>
<evidence type="ECO:0000256" key="1">
    <source>
        <dbReference type="ARBA" id="ARBA00005420"/>
    </source>
</evidence>
<accession>A0ABV0P9C7</accession>
<keyword evidence="4" id="KW-0472">Membrane</keyword>
<dbReference type="InterPro" id="IPR007130">
    <property type="entry name" value="DAGAT"/>
</dbReference>
<keyword evidence="3" id="KW-0012">Acyltransferase</keyword>
<comment type="similarity">
    <text evidence="1">Belongs to the diacylglycerol acyltransferase family.</text>
</comment>
<comment type="caution">
    <text evidence="5">The sequence shown here is derived from an EMBL/GenBank/DDBJ whole genome shotgun (WGS) entry which is preliminary data.</text>
</comment>
<name>A0ABV0P9C7_9TELE</name>
<proteinExistence type="inferred from homology"/>
<keyword evidence="2" id="KW-0808">Transferase</keyword>
<organism evidence="5 6">
    <name type="scientific">Goodea atripinnis</name>
    <dbReference type="NCBI Taxonomy" id="208336"/>
    <lineage>
        <taxon>Eukaryota</taxon>
        <taxon>Metazoa</taxon>
        <taxon>Chordata</taxon>
        <taxon>Craniata</taxon>
        <taxon>Vertebrata</taxon>
        <taxon>Euteleostomi</taxon>
        <taxon>Actinopterygii</taxon>
        <taxon>Neopterygii</taxon>
        <taxon>Teleostei</taxon>
        <taxon>Neoteleostei</taxon>
        <taxon>Acanthomorphata</taxon>
        <taxon>Ovalentaria</taxon>
        <taxon>Atherinomorphae</taxon>
        <taxon>Cyprinodontiformes</taxon>
        <taxon>Goodeidae</taxon>
        <taxon>Goodea</taxon>
    </lineage>
</organism>
<evidence type="ECO:0000313" key="5">
    <source>
        <dbReference type="EMBL" id="MEQ2180034.1"/>
    </source>
</evidence>
<sequence length="99" mass="11059">MKTILAAYSGVLKGTGSSILSSLQDLPTALWPCSSKMKKHLQVISVLQWVISFLAMGIACTLLLIYMFCTDCWLIAALYTAWLIVDWNTPKQGRKQVYT</sequence>
<evidence type="ECO:0000256" key="2">
    <source>
        <dbReference type="ARBA" id="ARBA00022679"/>
    </source>
</evidence>
<evidence type="ECO:0000313" key="6">
    <source>
        <dbReference type="Proteomes" id="UP001476798"/>
    </source>
</evidence>
<evidence type="ECO:0000256" key="3">
    <source>
        <dbReference type="ARBA" id="ARBA00023315"/>
    </source>
</evidence>
<keyword evidence="6" id="KW-1185">Reference proteome</keyword>
<dbReference type="Pfam" id="PF03982">
    <property type="entry name" value="DAGAT"/>
    <property type="match status" value="1"/>
</dbReference>
<dbReference type="Proteomes" id="UP001476798">
    <property type="component" value="Unassembled WGS sequence"/>
</dbReference>
<feature type="transmembrane region" description="Helical" evidence="4">
    <location>
        <begin position="46"/>
        <end position="67"/>
    </location>
</feature>
<reference evidence="5 6" key="1">
    <citation type="submission" date="2021-06" db="EMBL/GenBank/DDBJ databases">
        <authorList>
            <person name="Palmer J.M."/>
        </authorList>
    </citation>
    <scope>NUCLEOTIDE SEQUENCE [LARGE SCALE GENOMIC DNA]</scope>
    <source>
        <strain evidence="5 6">GA_2019</strain>
        <tissue evidence="5">Muscle</tissue>
    </source>
</reference>